<organism evidence="3">
    <name type="scientific">freshwater metagenome</name>
    <dbReference type="NCBI Taxonomy" id="449393"/>
    <lineage>
        <taxon>unclassified sequences</taxon>
        <taxon>metagenomes</taxon>
        <taxon>ecological metagenomes</taxon>
    </lineage>
</organism>
<dbReference type="PANTHER" id="PTHR33620:SF1">
    <property type="entry name" value="UREASE ACCESSORY PROTEIN F"/>
    <property type="match status" value="1"/>
</dbReference>
<name>A0A6J5ZMC4_9ZZZZ</name>
<protein>
    <submittedName>
        <fullName evidence="3">Unannotated protein</fullName>
    </submittedName>
</protein>
<dbReference type="EMBL" id="CAESAO010000044">
    <property type="protein sequence ID" value="CAB4341987.1"/>
    <property type="molecule type" value="Genomic_DNA"/>
</dbReference>
<evidence type="ECO:0000256" key="2">
    <source>
        <dbReference type="ARBA" id="ARBA00023186"/>
    </source>
</evidence>
<dbReference type="Gene3D" id="1.10.4190.10">
    <property type="entry name" value="Urease accessory protein UreF"/>
    <property type="match status" value="1"/>
</dbReference>
<dbReference type="PIRSF" id="PIRSF009467">
    <property type="entry name" value="Ureas_acces_UreF"/>
    <property type="match status" value="1"/>
</dbReference>
<dbReference type="AlphaFoldDB" id="A0A6J5ZMC4"/>
<accession>A0A6J5ZMC4</accession>
<reference evidence="3" key="1">
    <citation type="submission" date="2020-05" db="EMBL/GenBank/DDBJ databases">
        <authorList>
            <person name="Chiriac C."/>
            <person name="Salcher M."/>
            <person name="Ghai R."/>
            <person name="Kavagutti S V."/>
        </authorList>
    </citation>
    <scope>NUCLEOTIDE SEQUENCE</scope>
</reference>
<sequence length="233" mass="24288">MPDPAASEIRRIALAGFQLADGSLPIGRFAHSGGAERWLSENPGASTEEFEQAVSVSLTEGIAPLDGSALNLAHRADTVEQLRELDALLTAHKSTPASRVASQSCGRQLAQLAPRLVDSDLVTGYCTLIHDRACEGNLAVVEGAVARASAISAEMAVLISLRGVASGMLSAAVRLGRLSSSNAQVILTTLAPSIDQATTIALATKMGEWHSTAPEMEISMLSSGRSEMSFFAS</sequence>
<evidence type="ECO:0000313" key="3">
    <source>
        <dbReference type="EMBL" id="CAB4341987.1"/>
    </source>
</evidence>
<evidence type="ECO:0000256" key="1">
    <source>
        <dbReference type="ARBA" id="ARBA00022988"/>
    </source>
</evidence>
<dbReference type="Pfam" id="PF01730">
    <property type="entry name" value="UreF"/>
    <property type="match status" value="1"/>
</dbReference>
<dbReference type="HAMAP" id="MF_01385">
    <property type="entry name" value="UreF"/>
    <property type="match status" value="1"/>
</dbReference>
<keyword evidence="2" id="KW-0143">Chaperone</keyword>
<keyword evidence="1" id="KW-0996">Nickel insertion</keyword>
<gene>
    <name evidence="3" type="ORF">UFOPK3522_00679</name>
</gene>
<dbReference type="GO" id="GO:0016151">
    <property type="term" value="F:nickel cation binding"/>
    <property type="evidence" value="ECO:0007669"/>
    <property type="project" value="InterPro"/>
</dbReference>
<dbReference type="PANTHER" id="PTHR33620">
    <property type="entry name" value="UREASE ACCESSORY PROTEIN F"/>
    <property type="match status" value="1"/>
</dbReference>
<proteinExistence type="inferred from homology"/>
<dbReference type="InterPro" id="IPR038277">
    <property type="entry name" value="UreF_sf"/>
</dbReference>
<dbReference type="InterPro" id="IPR002639">
    <property type="entry name" value="UreF"/>
</dbReference>